<dbReference type="GO" id="GO:0006396">
    <property type="term" value="P:RNA processing"/>
    <property type="evidence" value="ECO:0007669"/>
    <property type="project" value="UniProtKB-ARBA"/>
</dbReference>
<dbReference type="Gene3D" id="3.30.2350.20">
    <property type="entry name" value="TruD, catalytic domain"/>
    <property type="match status" value="2"/>
</dbReference>
<reference evidence="4 5" key="1">
    <citation type="journal article" date="2017" name="Int. J. Syst. Evol. Microbiol.">
        <title>Aquarickettsiella crustaci n. gen. n. sp. (Gammaproteobacteria: Legionellales: Coxiellaceae); a bacterial pathogen of the freshwater crustacean: Gammarus fossarum (Malacostraca: Amphipoda).</title>
        <authorList>
            <person name="Bojko J."/>
            <person name="Dunn A.M."/>
            <person name="Stebbing P.D."/>
            <person name="Van Aerle R."/>
            <person name="Bacela-Spychalska K."/>
            <person name="Bean T.P."/>
            <person name="Stentiford G.D."/>
        </authorList>
    </citation>
    <scope>NUCLEOTIDE SEQUENCE [LARGE SCALE GENOMIC DNA]</scope>
    <source>
        <strain evidence="4">RA15029</strain>
    </source>
</reference>
<name>A0A370CHX9_9COXI</name>
<dbReference type="InterPro" id="IPR001656">
    <property type="entry name" value="PsdUridine_synth_TruD"/>
</dbReference>
<dbReference type="InterPro" id="IPR020103">
    <property type="entry name" value="PsdUridine_synth_cat_dom_sf"/>
</dbReference>
<organism evidence="4 5">
    <name type="scientific">Candidatus Aquirickettsiella gammari</name>
    <dbReference type="NCBI Taxonomy" id="2016198"/>
    <lineage>
        <taxon>Bacteria</taxon>
        <taxon>Pseudomonadati</taxon>
        <taxon>Pseudomonadota</taxon>
        <taxon>Gammaproteobacteria</taxon>
        <taxon>Legionellales</taxon>
        <taxon>Coxiellaceae</taxon>
        <taxon>Candidatus Aquirickettsiella</taxon>
    </lineage>
</organism>
<evidence type="ECO:0000313" key="4">
    <source>
        <dbReference type="EMBL" id="RDH40469.1"/>
    </source>
</evidence>
<dbReference type="GO" id="GO:0001522">
    <property type="term" value="P:pseudouridine synthesis"/>
    <property type="evidence" value="ECO:0007669"/>
    <property type="project" value="InterPro"/>
</dbReference>
<accession>A0A370CHX9</accession>
<feature type="domain" description="TRUD" evidence="3">
    <location>
        <begin position="147"/>
        <end position="310"/>
    </location>
</feature>
<reference evidence="4 5" key="2">
    <citation type="journal article" date="2018" name="J. Invertebr. Pathol.">
        <title>'Candidatus Aquirickettsiella gammari' (Gammaproteobacteria: Legionellales: Coxiellaceae): A bacterial pathogen of the freshwater crustacean Gammarus fossarum (Malacostraca: Amphipoda).</title>
        <authorList>
            <person name="Bojko J."/>
            <person name="Dunn A.M."/>
            <person name="Stebbing P.D."/>
            <person name="van Aerle R."/>
            <person name="Bacela-Spychalska K."/>
            <person name="Bean T.P."/>
            <person name="Urrutia A."/>
            <person name="Stentiford G.D."/>
        </authorList>
    </citation>
    <scope>NUCLEOTIDE SEQUENCE [LARGE SCALE GENOMIC DNA]</scope>
    <source>
        <strain evidence="4">RA15029</strain>
    </source>
</reference>
<proteinExistence type="inferred from homology"/>
<dbReference type="SUPFAM" id="SSF55120">
    <property type="entry name" value="Pseudouridine synthase"/>
    <property type="match status" value="1"/>
</dbReference>
<dbReference type="PANTHER" id="PTHR13326:SF21">
    <property type="entry name" value="PSEUDOURIDYLATE SYNTHASE PUS7L"/>
    <property type="match status" value="1"/>
</dbReference>
<keyword evidence="5" id="KW-1185">Reference proteome</keyword>
<dbReference type="EMBL" id="NMOS02000008">
    <property type="protein sequence ID" value="RDH40469.1"/>
    <property type="molecule type" value="Genomic_DNA"/>
</dbReference>
<dbReference type="AlphaFoldDB" id="A0A370CHX9"/>
<comment type="similarity">
    <text evidence="1">Belongs to the pseudouridine synthase TruD family.</text>
</comment>
<dbReference type="Pfam" id="PF01142">
    <property type="entry name" value="TruD"/>
    <property type="match status" value="1"/>
</dbReference>
<gene>
    <name evidence="4" type="ORF">CFE62_003680</name>
</gene>
<evidence type="ECO:0000256" key="2">
    <source>
        <dbReference type="ARBA" id="ARBA00023235"/>
    </source>
</evidence>
<sequence>MVDYRVKQTPADFQVFEVMNLIWSPTNTGVYHYYTVNKLGYTTFEAVKNIAKYTGLPEADICYSGLKDEDGITSQYISLPRYFNDSYFKKFNEKKIDEKFINVRYLGKGEKPLKISNLIGNCFHVTIRNLTSLAINKILEHKEYVLFFINYYGSQRFGLPGQVKNTHLIGKALIENDYEVALSELIQQKSELSTIAKNFQGNADKFFQDLDKRTQAFFQSAYFSYLWNIEVNRYIQKMKLYESVKIIDTIEYKFLFNNNDILNLLKNYPQTTNIRVLFENDQFKNVSHARNTVIQTKIKVEETFDDLLNPNKYCCDFSFFLPSGCYATIALAQLMEKFVSFEENTNDKF</sequence>
<evidence type="ECO:0000259" key="3">
    <source>
        <dbReference type="PROSITE" id="PS50984"/>
    </source>
</evidence>
<dbReference type="GO" id="GO:0140098">
    <property type="term" value="F:catalytic activity, acting on RNA"/>
    <property type="evidence" value="ECO:0007669"/>
    <property type="project" value="UniProtKB-ARBA"/>
</dbReference>
<evidence type="ECO:0000313" key="5">
    <source>
        <dbReference type="Proteomes" id="UP000226429"/>
    </source>
</evidence>
<evidence type="ECO:0000256" key="1">
    <source>
        <dbReference type="ARBA" id="ARBA00007953"/>
    </source>
</evidence>
<dbReference type="InterPro" id="IPR011760">
    <property type="entry name" value="PsdUridine_synth_TruD_insert"/>
</dbReference>
<dbReference type="GO" id="GO:0003723">
    <property type="term" value="F:RNA binding"/>
    <property type="evidence" value="ECO:0007669"/>
    <property type="project" value="InterPro"/>
</dbReference>
<comment type="caution">
    <text evidence="4">The sequence shown here is derived from an EMBL/GenBank/DDBJ whole genome shotgun (WGS) entry which is preliminary data.</text>
</comment>
<dbReference type="PANTHER" id="PTHR13326">
    <property type="entry name" value="TRNA PSEUDOURIDINE SYNTHASE D"/>
    <property type="match status" value="1"/>
</dbReference>
<dbReference type="PROSITE" id="PS50984">
    <property type="entry name" value="TRUD"/>
    <property type="match status" value="1"/>
</dbReference>
<dbReference type="GO" id="GO:0009982">
    <property type="term" value="F:pseudouridine synthase activity"/>
    <property type="evidence" value="ECO:0007669"/>
    <property type="project" value="InterPro"/>
</dbReference>
<dbReference type="Proteomes" id="UP000226429">
    <property type="component" value="Unassembled WGS sequence"/>
</dbReference>
<dbReference type="InterPro" id="IPR042214">
    <property type="entry name" value="TruD_catalytic"/>
</dbReference>
<protein>
    <submittedName>
        <fullName evidence="4">tRNA pseudouridine(13) synthase TruD</fullName>
    </submittedName>
</protein>
<keyword evidence="2" id="KW-0413">Isomerase</keyword>